<dbReference type="AlphaFoldDB" id="A0A2P4XSV8"/>
<feature type="compositionally biased region" description="Acidic residues" evidence="1">
    <location>
        <begin position="736"/>
        <end position="762"/>
    </location>
</feature>
<feature type="region of interest" description="Disordered" evidence="1">
    <location>
        <begin position="339"/>
        <end position="360"/>
    </location>
</feature>
<reference evidence="2 3" key="1">
    <citation type="journal article" date="2017" name="Genome Biol. Evol.">
        <title>Phytophthora megakarya and P. palmivora, closely related causal agents of cacao black pod rot, underwent increases in genome sizes and gene numbers by different mechanisms.</title>
        <authorList>
            <person name="Ali S.S."/>
            <person name="Shao J."/>
            <person name="Lary D.J."/>
            <person name="Kronmiller B."/>
            <person name="Shen D."/>
            <person name="Strem M.D."/>
            <person name="Amoako-Attah I."/>
            <person name="Akrofi A.Y."/>
            <person name="Begoude B.A."/>
            <person name="Ten Hoopen G.M."/>
            <person name="Coulibaly K."/>
            <person name="Kebe B.I."/>
            <person name="Melnick R.L."/>
            <person name="Guiltinan M.J."/>
            <person name="Tyler B.M."/>
            <person name="Meinhardt L.W."/>
            <person name="Bailey B.A."/>
        </authorList>
    </citation>
    <scope>NUCLEOTIDE SEQUENCE [LARGE SCALE GENOMIC DNA]</scope>
    <source>
        <strain evidence="3">sbr112.9</strain>
    </source>
</reference>
<feature type="region of interest" description="Disordered" evidence="1">
    <location>
        <begin position="54"/>
        <end position="74"/>
    </location>
</feature>
<dbReference type="Pfam" id="PF14646">
    <property type="entry name" value="MYCBPAP"/>
    <property type="match status" value="1"/>
</dbReference>
<dbReference type="InterPro" id="IPR032707">
    <property type="entry name" value="MYCBPAP"/>
</dbReference>
<dbReference type="PANTHER" id="PTHR48421">
    <property type="entry name" value="MYCBP-ASSOCIATED PROTEIN"/>
    <property type="match status" value="1"/>
</dbReference>
<gene>
    <name evidence="2" type="ORF">PHPALM_15156</name>
</gene>
<protein>
    <recommendedName>
        <fullName evidence="4">MYCBP-associated protein</fullName>
    </recommendedName>
</protein>
<accession>A0A2P4XSV8</accession>
<feature type="region of interest" description="Disordered" evidence="1">
    <location>
        <begin position="647"/>
        <end position="689"/>
    </location>
</feature>
<dbReference type="PANTHER" id="PTHR48421:SF1">
    <property type="entry name" value="MYCBP-ASSOCIATED PROTEIN"/>
    <property type="match status" value="1"/>
</dbReference>
<feature type="compositionally biased region" description="Basic and acidic residues" evidence="1">
    <location>
        <begin position="773"/>
        <end position="789"/>
    </location>
</feature>
<sequence>MPAATGHNSAVSMVVNQHHSRDARSGKLASYAALGGAEDVERFDKFLAEQRGQPSASELRAAATSPHHVAASMKRRTMSRIQLEGIDGKLSNAEPAGDAVTRKLMQQELENDARKRREEAVAHRKWLNSLPIHERVAQQRQRNALRKWRQMSRDWETFKARAARKLGKTPQELVMSRASTYREQREMYDTLQKARPLNDKVGEDIWLVSLRDEGTRYVPVGNIFSGLFCPIRESTKIGPRVRRPLDYYNSKESHPHEISRPMSKLEKRSLNLLERKKWRLRKQLEILQPHEVDRSATTHLSVKTSDLFAWASGGTNESNVDGDNELSVQAYSAGIDEVSRGQRQRSYASPSSPMSVVKEGSPFSGPSLQIAYVTDADEEPISNPESNGALVGKRPETCLPPLHLSFYTTVDEQVQRSLSITNDGSTVVHYQWWRAPFEDENADLTIHLRGNYTRKEEQESERFWTTSVSKLGGTILPQETQQFETQQFVFTFESSKAGVFLEKWLLDADPQPRICLGTTRVGTDMDSVELPVEVRLSCVAEDNFVGRNKRKLQLTRVEQKEGRFFVANLVDEILDGVKPPEPKVFNELSPREDVTKFYEKNDCNEFSDVYFSSDLVRDCRTLYERAQGILRALSPVKDLVIEEENLNENDALDSGGAEGVEKPNEVVSTEQSGSTDGLSTDTKVQQETTKSAPLPAYLVEEWDWRLETLCELCKMADEAQNLHIGQLTEQLKKEIEEVEEEEENEDDDEDEIDDAEEDDDEEGARNEGSSADKSPRISPREQRKIERLARRKAIEDEIGNI</sequence>
<feature type="compositionally biased region" description="Polar residues" evidence="1">
    <location>
        <begin position="666"/>
        <end position="689"/>
    </location>
</feature>
<feature type="region of interest" description="Disordered" evidence="1">
    <location>
        <begin position="735"/>
        <end position="789"/>
    </location>
</feature>
<dbReference type="EMBL" id="NCKW01008101">
    <property type="protein sequence ID" value="POM68658.1"/>
    <property type="molecule type" value="Genomic_DNA"/>
</dbReference>
<evidence type="ECO:0000313" key="3">
    <source>
        <dbReference type="Proteomes" id="UP000237271"/>
    </source>
</evidence>
<evidence type="ECO:0000313" key="2">
    <source>
        <dbReference type="EMBL" id="POM68658.1"/>
    </source>
</evidence>
<evidence type="ECO:0008006" key="4">
    <source>
        <dbReference type="Google" id="ProtNLM"/>
    </source>
</evidence>
<keyword evidence="3" id="KW-1185">Reference proteome</keyword>
<name>A0A2P4XSV8_9STRA</name>
<organism evidence="2 3">
    <name type="scientific">Phytophthora palmivora</name>
    <dbReference type="NCBI Taxonomy" id="4796"/>
    <lineage>
        <taxon>Eukaryota</taxon>
        <taxon>Sar</taxon>
        <taxon>Stramenopiles</taxon>
        <taxon>Oomycota</taxon>
        <taxon>Peronosporomycetes</taxon>
        <taxon>Peronosporales</taxon>
        <taxon>Peronosporaceae</taxon>
        <taxon>Phytophthora</taxon>
    </lineage>
</organism>
<dbReference type="OrthoDB" id="10263316at2759"/>
<evidence type="ECO:0000256" key="1">
    <source>
        <dbReference type="SAM" id="MobiDB-lite"/>
    </source>
</evidence>
<comment type="caution">
    <text evidence="2">The sequence shown here is derived from an EMBL/GenBank/DDBJ whole genome shotgun (WGS) entry which is preliminary data.</text>
</comment>
<feature type="compositionally biased region" description="Polar residues" evidence="1">
    <location>
        <begin position="344"/>
        <end position="354"/>
    </location>
</feature>
<dbReference type="Proteomes" id="UP000237271">
    <property type="component" value="Unassembled WGS sequence"/>
</dbReference>
<proteinExistence type="predicted"/>